<evidence type="ECO:0000259" key="2">
    <source>
        <dbReference type="Pfam" id="PF00561"/>
    </source>
</evidence>
<evidence type="ECO:0000313" key="3">
    <source>
        <dbReference type="EMBL" id="MBB5740889.1"/>
    </source>
</evidence>
<keyword evidence="4" id="KW-1185">Reference proteome</keyword>
<dbReference type="EMBL" id="JACHOQ010000007">
    <property type="protein sequence ID" value="MBB5740889.1"/>
    <property type="molecule type" value="Genomic_DNA"/>
</dbReference>
<dbReference type="InterPro" id="IPR029058">
    <property type="entry name" value="AB_hydrolase_fold"/>
</dbReference>
<proteinExistence type="predicted"/>
<feature type="domain" description="AB hydrolase-1" evidence="2">
    <location>
        <begin position="26"/>
        <end position="308"/>
    </location>
</feature>
<dbReference type="Gene3D" id="3.40.50.1820">
    <property type="entry name" value="alpha/beta hydrolase"/>
    <property type="match status" value="1"/>
</dbReference>
<sequence>MRTRLIKTDGLVQQVLEAGYDQPNAPLVLLIHGFPELGISWRAQVEALSLAGYHVAAPDMRGYGGTDKPQGAAAFSILHLVGDMVDLVRALGEQSAIVVGHDWGAPVAWCCALLRPDLFTAVAGLSVPFQPRRPQGPPTTVMAVLSERAGMGDLYINRFQAADAHLALEADPATTLRKLFWAYDGATPASKRATGFMARGVGLLDSIDDAADLPPWMSPAHFAEYVEAFSAGGFDAPLNWYRAIDLNWSLTAFAQEQRILQPALFIVGEDDPVRHYAGSAEAGLKDWVPNLSRSVVVPGAGHWIQQEKAEAVNALLLAFLKDLPEADGGQT</sequence>
<keyword evidence="1" id="KW-0378">Hydrolase</keyword>
<comment type="caution">
    <text evidence="3">The sequence shown here is derived from an EMBL/GenBank/DDBJ whole genome shotgun (WGS) entry which is preliminary data.</text>
</comment>
<dbReference type="AlphaFoldDB" id="A0A7W9C866"/>
<reference evidence="3 4" key="1">
    <citation type="submission" date="2020-08" db="EMBL/GenBank/DDBJ databases">
        <title>Genomic Encyclopedia of Type Strains, Phase IV (KMG-IV): sequencing the most valuable type-strain genomes for metagenomic binning, comparative biology and taxonomic classification.</title>
        <authorList>
            <person name="Goeker M."/>
        </authorList>
    </citation>
    <scope>NUCLEOTIDE SEQUENCE [LARGE SCALE GENOMIC DNA]</scope>
    <source>
        <strain evidence="3 4">DSM 4731</strain>
    </source>
</reference>
<dbReference type="RefSeq" id="WP_183217573.1">
    <property type="nucleotide sequence ID" value="NZ_CAJFZW010000024.1"/>
</dbReference>
<accession>A0A7W9C866</accession>
<dbReference type="InterPro" id="IPR000073">
    <property type="entry name" value="AB_hydrolase_1"/>
</dbReference>
<dbReference type="Proteomes" id="UP000527324">
    <property type="component" value="Unassembled WGS sequence"/>
</dbReference>
<evidence type="ECO:0000256" key="1">
    <source>
        <dbReference type="ARBA" id="ARBA00022801"/>
    </source>
</evidence>
<gene>
    <name evidence="3" type="ORF">GGQ93_002621</name>
</gene>
<name>A0A7W9C866_9CAUL</name>
<dbReference type="PRINTS" id="PR00412">
    <property type="entry name" value="EPOXHYDRLASE"/>
</dbReference>
<organism evidence="3 4">
    <name type="scientific">Brevundimonas aurantiaca</name>
    <dbReference type="NCBI Taxonomy" id="74316"/>
    <lineage>
        <taxon>Bacteria</taxon>
        <taxon>Pseudomonadati</taxon>
        <taxon>Pseudomonadota</taxon>
        <taxon>Alphaproteobacteria</taxon>
        <taxon>Caulobacterales</taxon>
        <taxon>Caulobacteraceae</taxon>
        <taxon>Brevundimonas</taxon>
    </lineage>
</organism>
<dbReference type="PANTHER" id="PTHR43329">
    <property type="entry name" value="EPOXIDE HYDROLASE"/>
    <property type="match status" value="1"/>
</dbReference>
<dbReference type="GO" id="GO:0016787">
    <property type="term" value="F:hydrolase activity"/>
    <property type="evidence" value="ECO:0007669"/>
    <property type="project" value="UniProtKB-KW"/>
</dbReference>
<dbReference type="InterPro" id="IPR000639">
    <property type="entry name" value="Epox_hydrolase-like"/>
</dbReference>
<dbReference type="Pfam" id="PF00561">
    <property type="entry name" value="Abhydrolase_1"/>
    <property type="match status" value="1"/>
</dbReference>
<protein>
    <submittedName>
        <fullName evidence="3">Pimeloyl-ACP methyl ester carboxylesterase</fullName>
    </submittedName>
</protein>
<evidence type="ECO:0000313" key="4">
    <source>
        <dbReference type="Proteomes" id="UP000527324"/>
    </source>
</evidence>
<dbReference type="SUPFAM" id="SSF53474">
    <property type="entry name" value="alpha/beta-Hydrolases"/>
    <property type="match status" value="1"/>
</dbReference>